<keyword evidence="8" id="KW-1185">Reference proteome</keyword>
<accession>A0ABZ1KIX0</accession>
<feature type="compositionally biased region" description="Basic and acidic residues" evidence="4">
    <location>
        <begin position="90"/>
        <end position="103"/>
    </location>
</feature>
<keyword evidence="2" id="KW-0808">Transferase</keyword>
<name>A0ABZ1KIX0_STRAH</name>
<dbReference type="RefSeq" id="WP_405445748.1">
    <property type="nucleotide sequence ID" value="NZ_CP108164.1"/>
</dbReference>
<sequence>MADPQPYQQLLSLADLLTPSAIRAAATLRVADHLAAGATTAREVAERAQARPDLTEALLRQLARTGLLTETGGTPDGERRFALTPLGEPLRSDHPSGAREALRNDSMMGGSALSLLRLDHTVRTGEPALAAESGGSYWEKVNGDARYAEEWAAQARAVDENAGGPLHWDADNIVTAYDWSGVRRVVDVGGHLGVILMALLRKHPHLHGTLVDLKNVAEQAAARFAHSDVADRATAVVGSFFDPLPQGADVYLISAILADWSDDDAVRILRGCAAAAGSHGRILLAEVAMPTGDPAVELRLRSMMPAPSRSVAELEALAARAGLEVTWRGPATAARTLLELTPPRTAGRAGEVPARG</sequence>
<dbReference type="SUPFAM" id="SSF53335">
    <property type="entry name" value="S-adenosyl-L-methionine-dependent methyltransferases"/>
    <property type="match status" value="1"/>
</dbReference>
<gene>
    <name evidence="7" type="ORF">OG350_05490</name>
</gene>
<dbReference type="InterPro" id="IPR012967">
    <property type="entry name" value="COMT_dimerisation"/>
</dbReference>
<evidence type="ECO:0000256" key="2">
    <source>
        <dbReference type="ARBA" id="ARBA00022679"/>
    </source>
</evidence>
<dbReference type="Gene3D" id="1.10.10.10">
    <property type="entry name" value="Winged helix-like DNA-binding domain superfamily/Winged helix DNA-binding domain"/>
    <property type="match status" value="1"/>
</dbReference>
<dbReference type="InterPro" id="IPR036388">
    <property type="entry name" value="WH-like_DNA-bd_sf"/>
</dbReference>
<proteinExistence type="predicted"/>
<feature type="region of interest" description="Disordered" evidence="4">
    <location>
        <begin position="85"/>
        <end position="104"/>
    </location>
</feature>
<evidence type="ECO:0000259" key="5">
    <source>
        <dbReference type="Pfam" id="PF00891"/>
    </source>
</evidence>
<keyword evidence="1" id="KW-0489">Methyltransferase</keyword>
<evidence type="ECO:0000313" key="7">
    <source>
        <dbReference type="EMBL" id="WTQ79790.1"/>
    </source>
</evidence>
<dbReference type="EMBL" id="CP108164">
    <property type="protein sequence ID" value="WTQ79790.1"/>
    <property type="molecule type" value="Genomic_DNA"/>
</dbReference>
<evidence type="ECO:0000313" key="8">
    <source>
        <dbReference type="Proteomes" id="UP001622557"/>
    </source>
</evidence>
<dbReference type="InterPro" id="IPR036390">
    <property type="entry name" value="WH_DNA-bd_sf"/>
</dbReference>
<dbReference type="Gene3D" id="1.10.287.1350">
    <property type="match status" value="1"/>
</dbReference>
<dbReference type="PANTHER" id="PTHR43712:SF2">
    <property type="entry name" value="O-METHYLTRANSFERASE CICE"/>
    <property type="match status" value="1"/>
</dbReference>
<evidence type="ECO:0000256" key="3">
    <source>
        <dbReference type="ARBA" id="ARBA00022691"/>
    </source>
</evidence>
<feature type="domain" description="O-methyltransferase C-terminal" evidence="5">
    <location>
        <begin position="170"/>
        <end position="322"/>
    </location>
</feature>
<dbReference type="PROSITE" id="PS51683">
    <property type="entry name" value="SAM_OMT_II"/>
    <property type="match status" value="1"/>
</dbReference>
<evidence type="ECO:0000259" key="6">
    <source>
        <dbReference type="Pfam" id="PF08100"/>
    </source>
</evidence>
<dbReference type="Pfam" id="PF00891">
    <property type="entry name" value="Methyltransf_2"/>
    <property type="match status" value="1"/>
</dbReference>
<dbReference type="PANTHER" id="PTHR43712">
    <property type="entry name" value="PUTATIVE (AFU_ORTHOLOGUE AFUA_4G14580)-RELATED"/>
    <property type="match status" value="1"/>
</dbReference>
<reference evidence="7 8" key="1">
    <citation type="submission" date="2022-10" db="EMBL/GenBank/DDBJ databases">
        <title>The complete genomes of actinobacterial strains from the NBC collection.</title>
        <authorList>
            <person name="Joergensen T.S."/>
            <person name="Alvarez Arevalo M."/>
            <person name="Sterndorff E.B."/>
            <person name="Faurdal D."/>
            <person name="Vuksanovic O."/>
            <person name="Mourched A.-S."/>
            <person name="Charusanti P."/>
            <person name="Shaw S."/>
            <person name="Blin K."/>
            <person name="Weber T."/>
        </authorList>
    </citation>
    <scope>NUCLEOTIDE SEQUENCE [LARGE SCALE GENOMIC DNA]</scope>
    <source>
        <strain evidence="7 8">NBC_00156</strain>
    </source>
</reference>
<feature type="domain" description="O-methyltransferase dimerisation" evidence="6">
    <location>
        <begin position="16"/>
        <end position="88"/>
    </location>
</feature>
<dbReference type="Proteomes" id="UP001622557">
    <property type="component" value="Chromosome"/>
</dbReference>
<protein>
    <submittedName>
        <fullName evidence="7">Acetylserotonin O-methyltransferase</fullName>
    </submittedName>
</protein>
<evidence type="ECO:0000256" key="4">
    <source>
        <dbReference type="SAM" id="MobiDB-lite"/>
    </source>
</evidence>
<dbReference type="InterPro" id="IPR029063">
    <property type="entry name" value="SAM-dependent_MTases_sf"/>
</dbReference>
<dbReference type="Pfam" id="PF08100">
    <property type="entry name" value="Dimerisation"/>
    <property type="match status" value="1"/>
</dbReference>
<evidence type="ECO:0000256" key="1">
    <source>
        <dbReference type="ARBA" id="ARBA00022603"/>
    </source>
</evidence>
<dbReference type="InterPro" id="IPR016461">
    <property type="entry name" value="COMT-like"/>
</dbReference>
<organism evidence="7 8">
    <name type="scientific">Streptomyces achromogenes</name>
    <dbReference type="NCBI Taxonomy" id="67255"/>
    <lineage>
        <taxon>Bacteria</taxon>
        <taxon>Bacillati</taxon>
        <taxon>Actinomycetota</taxon>
        <taxon>Actinomycetes</taxon>
        <taxon>Kitasatosporales</taxon>
        <taxon>Streptomycetaceae</taxon>
        <taxon>Streptomyces</taxon>
    </lineage>
</organism>
<keyword evidence="3" id="KW-0949">S-adenosyl-L-methionine</keyword>
<dbReference type="Gene3D" id="3.40.50.150">
    <property type="entry name" value="Vaccinia Virus protein VP39"/>
    <property type="match status" value="1"/>
</dbReference>
<dbReference type="GeneID" id="97279854"/>
<dbReference type="SUPFAM" id="SSF46785">
    <property type="entry name" value="Winged helix' DNA-binding domain"/>
    <property type="match status" value="1"/>
</dbReference>
<dbReference type="InterPro" id="IPR001077">
    <property type="entry name" value="COMT_C"/>
</dbReference>